<evidence type="ECO:0000259" key="9">
    <source>
        <dbReference type="Pfam" id="PF13813"/>
    </source>
</evidence>
<evidence type="ECO:0000256" key="5">
    <source>
        <dbReference type="ARBA" id="ARBA00022692"/>
    </source>
</evidence>
<feature type="domain" description="Wax synthase" evidence="9">
    <location>
        <begin position="321"/>
        <end position="404"/>
    </location>
</feature>
<dbReference type="AlphaFoldDB" id="A0A2N5SKX8"/>
<feature type="compositionally biased region" description="Low complexity" evidence="8">
    <location>
        <begin position="158"/>
        <end position="169"/>
    </location>
</feature>
<dbReference type="GO" id="GO:0006629">
    <property type="term" value="P:lipid metabolic process"/>
    <property type="evidence" value="ECO:0007669"/>
    <property type="project" value="InterPro"/>
</dbReference>
<evidence type="ECO:0000256" key="4">
    <source>
        <dbReference type="ARBA" id="ARBA00022679"/>
    </source>
</evidence>
<dbReference type="PANTHER" id="PTHR31595:SF57">
    <property type="entry name" value="OS04G0481900 PROTEIN"/>
    <property type="match status" value="1"/>
</dbReference>
<reference evidence="10 11" key="1">
    <citation type="submission" date="2017-11" db="EMBL/GenBank/DDBJ databases">
        <title>De novo assembly and phasing of dikaryotic genomes from two isolates of Puccinia coronata f. sp. avenae, the causal agent of oat crown rust.</title>
        <authorList>
            <person name="Miller M.E."/>
            <person name="Zhang Y."/>
            <person name="Omidvar V."/>
            <person name="Sperschneider J."/>
            <person name="Schwessinger B."/>
            <person name="Raley C."/>
            <person name="Palmer J.M."/>
            <person name="Garnica D."/>
            <person name="Upadhyaya N."/>
            <person name="Rathjen J."/>
            <person name="Taylor J.M."/>
            <person name="Park R.F."/>
            <person name="Dodds P.N."/>
            <person name="Hirsch C.D."/>
            <person name="Kianian S.F."/>
            <person name="Figueroa M."/>
        </authorList>
    </citation>
    <scope>NUCLEOTIDE SEQUENCE [LARGE SCALE GENOMIC DNA]</scope>
    <source>
        <strain evidence="10">12NC29</strain>
    </source>
</reference>
<keyword evidence="6" id="KW-1133">Transmembrane helix</keyword>
<evidence type="ECO:0000313" key="10">
    <source>
        <dbReference type="EMBL" id="PLW13916.1"/>
    </source>
</evidence>
<dbReference type="InterPro" id="IPR032805">
    <property type="entry name" value="Wax_synthase_dom"/>
</dbReference>
<comment type="similarity">
    <text evidence="3">Belongs to the wax synthase family.</text>
</comment>
<dbReference type="GO" id="GO:0008374">
    <property type="term" value="F:O-acyltransferase activity"/>
    <property type="evidence" value="ECO:0007669"/>
    <property type="project" value="InterPro"/>
</dbReference>
<dbReference type="Pfam" id="PF13813">
    <property type="entry name" value="MBOAT_2"/>
    <property type="match status" value="1"/>
</dbReference>
<dbReference type="GO" id="GO:0016020">
    <property type="term" value="C:membrane"/>
    <property type="evidence" value="ECO:0007669"/>
    <property type="project" value="UniProtKB-SubCell"/>
</dbReference>
<evidence type="ECO:0000313" key="11">
    <source>
        <dbReference type="Proteomes" id="UP000235388"/>
    </source>
</evidence>
<evidence type="ECO:0000256" key="2">
    <source>
        <dbReference type="ARBA" id="ARBA00005179"/>
    </source>
</evidence>
<dbReference type="PANTHER" id="PTHR31595">
    <property type="entry name" value="LONG-CHAIN-ALCOHOL O-FATTY-ACYLTRANSFERASE 3-RELATED"/>
    <property type="match status" value="1"/>
</dbReference>
<gene>
    <name evidence="10" type="ORF">PCANC_20266</name>
</gene>
<keyword evidence="4" id="KW-0808">Transferase</keyword>
<evidence type="ECO:0000256" key="3">
    <source>
        <dbReference type="ARBA" id="ARBA00007282"/>
    </source>
</evidence>
<comment type="pathway">
    <text evidence="2">Secondary metabolite biosynthesis.</text>
</comment>
<evidence type="ECO:0000256" key="6">
    <source>
        <dbReference type="ARBA" id="ARBA00022989"/>
    </source>
</evidence>
<comment type="caution">
    <text evidence="10">The sequence shown here is derived from an EMBL/GenBank/DDBJ whole genome shotgun (WGS) entry which is preliminary data.</text>
</comment>
<dbReference type="Proteomes" id="UP000235388">
    <property type="component" value="Unassembled WGS sequence"/>
</dbReference>
<name>A0A2N5SKX8_9BASI</name>
<keyword evidence="7" id="KW-0472">Membrane</keyword>
<proteinExistence type="inferred from homology"/>
<dbReference type="EMBL" id="PGCJ01000935">
    <property type="protein sequence ID" value="PLW13916.1"/>
    <property type="molecule type" value="Genomic_DNA"/>
</dbReference>
<dbReference type="STRING" id="200324.A0A2N5SKX8"/>
<accession>A0A2N5SKX8</accession>
<comment type="subcellular location">
    <subcellularLocation>
        <location evidence="1">Membrane</location>
        <topology evidence="1">Multi-pass membrane protein</topology>
    </subcellularLocation>
</comment>
<keyword evidence="11" id="KW-1185">Reference proteome</keyword>
<keyword evidence="5" id="KW-0812">Transmembrane</keyword>
<organism evidence="10 11">
    <name type="scientific">Puccinia coronata f. sp. avenae</name>
    <dbReference type="NCBI Taxonomy" id="200324"/>
    <lineage>
        <taxon>Eukaryota</taxon>
        <taxon>Fungi</taxon>
        <taxon>Dikarya</taxon>
        <taxon>Basidiomycota</taxon>
        <taxon>Pucciniomycotina</taxon>
        <taxon>Pucciniomycetes</taxon>
        <taxon>Pucciniales</taxon>
        <taxon>Pucciniaceae</taxon>
        <taxon>Puccinia</taxon>
    </lineage>
</organism>
<evidence type="ECO:0000256" key="1">
    <source>
        <dbReference type="ARBA" id="ARBA00004141"/>
    </source>
</evidence>
<dbReference type="OrthoDB" id="1077582at2759"/>
<feature type="region of interest" description="Disordered" evidence="8">
    <location>
        <begin position="158"/>
        <end position="178"/>
    </location>
</feature>
<protein>
    <recommendedName>
        <fullName evidence="9">Wax synthase domain-containing protein</fullName>
    </recommendedName>
</protein>
<evidence type="ECO:0000256" key="8">
    <source>
        <dbReference type="SAM" id="MobiDB-lite"/>
    </source>
</evidence>
<evidence type="ECO:0000256" key="7">
    <source>
        <dbReference type="ARBA" id="ARBA00023136"/>
    </source>
</evidence>
<dbReference type="InterPro" id="IPR044851">
    <property type="entry name" value="Wax_synthase"/>
</dbReference>
<sequence length="488" mass="55162">MRRSTGIFSPSPLQLNILGPIWMTFEMVLDSVRTLLAHDPLIKTYTRPLEVIGCESVSTFSLLYLLPSVLLAGTLYPKFSHLRSLRWIRLLVLMPWSVYTSLRLPVDYCFTPTTRSGYPNLALACASFTVAARSFHWGLLSTYKQGKIFKRTEFLLPSSPTHSSPTDPSTGKKFTHPNNPSSAFSDWLTWTLELVSSPRGIQYEWGVRAPPSRENALDIIKRMYKMNLVHVVATGYSILCRDHGSPTGALRSLVGFSHFYGERVVAEGLASLAFGYFLVSQIDLMFGYFSLLIHLINLLHRHLLHLPEWMMRSCDTRTLVPMFNSPHAAPSLAHLWGKAWHQNFRQSFLIVGGSPAATLARTLGLNPKLQRLAGMLGCFVVSAILHEYALHFIARQPHPSPHILFHEFPGSAVYFLAQPVGILVEPFLLPYLPRGGGVVWCYLFTLVTTIPFRKQYFMPARLLDHSYPPLSRYWILSSLLIPGFTSRR</sequence>